<dbReference type="AlphaFoldDB" id="A0A1I3Q0V7"/>
<dbReference type="EMBL" id="FORU01000005">
    <property type="protein sequence ID" value="SFJ26786.1"/>
    <property type="molecule type" value="Genomic_DNA"/>
</dbReference>
<reference evidence="2" key="1">
    <citation type="submission" date="2016-10" db="EMBL/GenBank/DDBJ databases">
        <authorList>
            <person name="Varghese N."/>
            <person name="Submissions S."/>
        </authorList>
    </citation>
    <scope>NUCLEOTIDE SEQUENCE [LARGE SCALE GENOMIC DNA]</scope>
    <source>
        <strain evidence="2">DSM 26542</strain>
    </source>
</reference>
<sequence>MERRDYLLDMIEKMAQFLRMLLQQLSKKEISEDKAIEKIGSYFNIDFQTILGLEKEVQWKTLNDIPNLNSKNQELLADFFVEMAEKANTENPQKAIEYRKLALHTYENINNTSKEFDMTRFQKITALKTL</sequence>
<evidence type="ECO:0000313" key="1">
    <source>
        <dbReference type="EMBL" id="SFJ26786.1"/>
    </source>
</evidence>
<protein>
    <submittedName>
        <fullName evidence="1">Uncharacterized protein</fullName>
    </submittedName>
</protein>
<keyword evidence="2" id="KW-1185">Reference proteome</keyword>
<gene>
    <name evidence="1" type="ORF">SAMN04487893_1053</name>
</gene>
<accession>A0A1I3Q0V7</accession>
<name>A0A1I3Q0V7_9FLAO</name>
<dbReference type="Proteomes" id="UP000243887">
    <property type="component" value="Unassembled WGS sequence"/>
</dbReference>
<organism evidence="1 2">
    <name type="scientific">Myroides guanonis</name>
    <dbReference type="NCBI Taxonomy" id="1150112"/>
    <lineage>
        <taxon>Bacteria</taxon>
        <taxon>Pseudomonadati</taxon>
        <taxon>Bacteroidota</taxon>
        <taxon>Flavobacteriia</taxon>
        <taxon>Flavobacteriales</taxon>
        <taxon>Flavobacteriaceae</taxon>
        <taxon>Myroides</taxon>
    </lineage>
</organism>
<proteinExistence type="predicted"/>
<dbReference type="RefSeq" id="WP_090678496.1">
    <property type="nucleotide sequence ID" value="NZ_FORU01000005.1"/>
</dbReference>
<evidence type="ECO:0000313" key="2">
    <source>
        <dbReference type="Proteomes" id="UP000243887"/>
    </source>
</evidence>
<dbReference type="STRING" id="1150112.SAMN04487893_1053"/>
<dbReference type="OrthoDB" id="1494649at2"/>